<organism evidence="2 3">
    <name type="scientific">Geosporobacter ferrireducens</name>
    <dbReference type="NCBI Taxonomy" id="1424294"/>
    <lineage>
        <taxon>Bacteria</taxon>
        <taxon>Bacillati</taxon>
        <taxon>Bacillota</taxon>
        <taxon>Clostridia</taxon>
        <taxon>Peptostreptococcales</taxon>
        <taxon>Thermotaleaceae</taxon>
        <taxon>Geosporobacter</taxon>
    </lineage>
</organism>
<dbReference type="KEGG" id="gfe:Gferi_15680"/>
<dbReference type="Pfam" id="PF17668">
    <property type="entry name" value="Acetyltransf_17"/>
    <property type="match status" value="1"/>
</dbReference>
<feature type="domain" description="N-acetyltransferase" evidence="1">
    <location>
        <begin position="2"/>
        <end position="156"/>
    </location>
</feature>
<sequence length="415" mass="48451">MNSIRKLTKQDSETFSRLIVNAYPGFGHTQTDRENFQSRMDSIVDTDDGGGFYGFFLDETIVGGMRLFDFQMNLFSQKINVGGIGAVCVDLLHKKERIAKELLTYFLEHYRDAGSSMVMLYPFNANFYRRMGFGYGTKMNQYRVKPESFPKGTSKEHIVYLNEKDQQAYIECYQRYMNKTNGLLAKKSFEIRNTFDGDYRIVGYKEDGKLLGYVVFTFEKEKESYRFIYNMIVKEFIYETKEALAELCTFLHTQADQVHRIHINLQEESFHYLLSDPTNGLNDTFQTFFLETDASGIGVMYRVINVEGIFKELHAHNFNDETCRLKLWIEDDFFPKNNGSWIIHFINGKAVRVSEEDYEAEVSMKICDFSSMLMGAVNFRTLYHFGLAEISDEKYVGQVNRIFMTDHKPVCMTMF</sequence>
<gene>
    <name evidence="2" type="ORF">Gferi_15680</name>
</gene>
<dbReference type="PANTHER" id="PTHR37817">
    <property type="entry name" value="N-ACETYLTRANSFERASE EIS"/>
    <property type="match status" value="1"/>
</dbReference>
<dbReference type="AlphaFoldDB" id="A0A1D8GIX3"/>
<evidence type="ECO:0000259" key="1">
    <source>
        <dbReference type="PROSITE" id="PS51186"/>
    </source>
</evidence>
<dbReference type="GO" id="GO:0030649">
    <property type="term" value="P:aminoglycoside antibiotic catabolic process"/>
    <property type="evidence" value="ECO:0007669"/>
    <property type="project" value="TreeGrafter"/>
</dbReference>
<dbReference type="Gene3D" id="3.40.630.30">
    <property type="match status" value="2"/>
</dbReference>
<name>A0A1D8GIX3_9FIRM</name>
<evidence type="ECO:0000313" key="3">
    <source>
        <dbReference type="Proteomes" id="UP000095743"/>
    </source>
</evidence>
<dbReference type="Gene3D" id="3.30.1050.10">
    <property type="entry name" value="SCP2 sterol-binding domain"/>
    <property type="match status" value="1"/>
</dbReference>
<keyword evidence="3" id="KW-1185">Reference proteome</keyword>
<accession>A0A1D8GIX3</accession>
<dbReference type="RefSeq" id="WP_069978109.1">
    <property type="nucleotide sequence ID" value="NZ_CP017269.1"/>
</dbReference>
<dbReference type="InterPro" id="IPR041380">
    <property type="entry name" value="Acetyltransf_17"/>
</dbReference>
<evidence type="ECO:0000313" key="2">
    <source>
        <dbReference type="EMBL" id="AOT70870.1"/>
    </source>
</evidence>
<dbReference type="InterPro" id="IPR051554">
    <property type="entry name" value="Acetyltransferase_Eis"/>
</dbReference>
<reference evidence="2 3" key="1">
    <citation type="submission" date="2016-09" db="EMBL/GenBank/DDBJ databases">
        <title>Genomic analysis reveals versatility of anaerobic energy metabolism of Geosporobacter ferrireducens IRF9 of phylum Firmicutes.</title>
        <authorList>
            <person name="Kim S.-J."/>
        </authorList>
    </citation>
    <scope>NUCLEOTIDE SEQUENCE [LARGE SCALE GENOMIC DNA]</scope>
    <source>
        <strain evidence="2 3">IRF9</strain>
    </source>
</reference>
<dbReference type="Pfam" id="PF13527">
    <property type="entry name" value="Acetyltransf_9"/>
    <property type="match status" value="1"/>
</dbReference>
<dbReference type="CDD" id="cd04301">
    <property type="entry name" value="NAT_SF"/>
    <property type="match status" value="1"/>
</dbReference>
<dbReference type="PANTHER" id="PTHR37817:SF1">
    <property type="entry name" value="N-ACETYLTRANSFERASE EIS"/>
    <property type="match status" value="1"/>
</dbReference>
<dbReference type="InterPro" id="IPR036527">
    <property type="entry name" value="SCP2_sterol-bd_dom_sf"/>
</dbReference>
<dbReference type="InterPro" id="IPR000182">
    <property type="entry name" value="GNAT_dom"/>
</dbReference>
<dbReference type="Pfam" id="PF13530">
    <property type="entry name" value="SCP2_2"/>
    <property type="match status" value="1"/>
</dbReference>
<dbReference type="InterPro" id="IPR016181">
    <property type="entry name" value="Acyl_CoA_acyltransferase"/>
</dbReference>
<proteinExistence type="predicted"/>
<dbReference type="SUPFAM" id="SSF55729">
    <property type="entry name" value="Acyl-CoA N-acyltransferases (Nat)"/>
    <property type="match status" value="1"/>
</dbReference>
<dbReference type="GO" id="GO:0034069">
    <property type="term" value="F:aminoglycoside N-acetyltransferase activity"/>
    <property type="evidence" value="ECO:0007669"/>
    <property type="project" value="TreeGrafter"/>
</dbReference>
<dbReference type="EMBL" id="CP017269">
    <property type="protein sequence ID" value="AOT70870.1"/>
    <property type="molecule type" value="Genomic_DNA"/>
</dbReference>
<dbReference type="Proteomes" id="UP000095743">
    <property type="component" value="Chromosome"/>
</dbReference>
<dbReference type="SUPFAM" id="SSF55718">
    <property type="entry name" value="SCP-like"/>
    <property type="match status" value="1"/>
</dbReference>
<protein>
    <recommendedName>
        <fullName evidence="1">N-acetyltransferase domain-containing protein</fullName>
    </recommendedName>
</protein>
<dbReference type="InterPro" id="IPR025559">
    <property type="entry name" value="Eis_dom"/>
</dbReference>
<dbReference type="STRING" id="1424294.Gferi_15680"/>
<dbReference type="PROSITE" id="PS51186">
    <property type="entry name" value="GNAT"/>
    <property type="match status" value="1"/>
</dbReference>